<name>A0A0M5MH47_9NOSO</name>
<gene>
    <name evidence="1" type="ORF">ACX27_13710</name>
</gene>
<reference evidence="1 2" key="2">
    <citation type="journal article" date="2016" name="Genome Announc.">
        <title>Draft Genome Sequence of the N2-Fixing Cyanobacterium Nostoc piscinale CENA21, Isolated from the Brazilian Amazon Floodplain.</title>
        <authorList>
            <person name="Leao T."/>
            <person name="Guimaraes P.I."/>
            <person name="de Melo A.G."/>
            <person name="Ramos R.T."/>
            <person name="Leao P.N."/>
            <person name="Silva A."/>
            <person name="Fiore M.F."/>
            <person name="Schneider M.P."/>
        </authorList>
    </citation>
    <scope>NUCLEOTIDE SEQUENCE [LARGE SCALE GENOMIC DNA]</scope>
    <source>
        <strain evidence="1 2">CENA21</strain>
    </source>
</reference>
<reference evidence="2" key="1">
    <citation type="submission" date="2015-07" db="EMBL/GenBank/DDBJ databases">
        <title>Genome Of Nitrogen-Fixing Cyanobacterium Nostoc piscinale CENA21 From Solimoes/Amazon River Floodplain Sediments And Comparative Genomics To Uncover Biosynthetic Natural Products Potential.</title>
        <authorList>
            <person name="Leao T.F."/>
            <person name="Leao P.N."/>
            <person name="Guimaraes P.I."/>
            <person name="de Melo A.G.C."/>
            <person name="Ramos R.T.J."/>
            <person name="Silva A."/>
            <person name="Fiore M.F."/>
            <person name="Schneider M.P.C."/>
        </authorList>
    </citation>
    <scope>NUCLEOTIDE SEQUENCE [LARGE SCALE GENOMIC DNA]</scope>
    <source>
        <strain evidence="2">CENA21</strain>
    </source>
</reference>
<dbReference type="STRING" id="224013.ACX27_13710"/>
<accession>A0A0M5MH47</accession>
<organism evidence="1 2">
    <name type="scientific">Nostoc piscinale CENA21</name>
    <dbReference type="NCBI Taxonomy" id="224013"/>
    <lineage>
        <taxon>Bacteria</taxon>
        <taxon>Bacillati</taxon>
        <taxon>Cyanobacteriota</taxon>
        <taxon>Cyanophyceae</taxon>
        <taxon>Nostocales</taxon>
        <taxon>Nostocaceae</taxon>
        <taxon>Nostoc</taxon>
    </lineage>
</organism>
<dbReference type="EMBL" id="CP012036">
    <property type="protein sequence ID" value="ALF53655.1"/>
    <property type="molecule type" value="Genomic_DNA"/>
</dbReference>
<keyword evidence="2" id="KW-1185">Reference proteome</keyword>
<dbReference type="KEGG" id="npz:ACX27_13710"/>
<dbReference type="Proteomes" id="UP000062645">
    <property type="component" value="Chromosome"/>
</dbReference>
<sequence length="116" mass="13308">MNVEVRKAKFQAFCSKVGVRKAKFQAFYSKVGVRKTKFQPFCSKVGVRKAKFQPFCSKVGVLRVKVEVLRWKCQEIFCVGCCGMGDFFAQRRRGAERNKRVLDFLTTALQKVLKTA</sequence>
<proteinExistence type="predicted"/>
<protein>
    <submittedName>
        <fullName evidence="1">Uncharacterized protein</fullName>
    </submittedName>
</protein>
<dbReference type="AlphaFoldDB" id="A0A0M5MH47"/>
<evidence type="ECO:0000313" key="1">
    <source>
        <dbReference type="EMBL" id="ALF53655.1"/>
    </source>
</evidence>
<evidence type="ECO:0000313" key="2">
    <source>
        <dbReference type="Proteomes" id="UP000062645"/>
    </source>
</evidence>